<dbReference type="Pfam" id="PF20903">
    <property type="entry name" value="SPL"/>
    <property type="match status" value="1"/>
</dbReference>
<dbReference type="InterPro" id="IPR049539">
    <property type="entry name" value="SPL"/>
</dbReference>
<dbReference type="InterPro" id="IPR023897">
    <property type="entry name" value="SPL_firmicutes"/>
</dbReference>
<dbReference type="InterPro" id="IPR034559">
    <property type="entry name" value="SPL_Clostridia"/>
</dbReference>
<dbReference type="InterPro" id="IPR058240">
    <property type="entry name" value="rSAM_sf"/>
</dbReference>
<dbReference type="Proteomes" id="UP000481872">
    <property type="component" value="Unassembled WGS sequence"/>
</dbReference>
<dbReference type="SFLD" id="SFLDF00412">
    <property type="entry name" value="spore_photoproduct_lyase_2"/>
    <property type="match status" value="1"/>
</dbReference>
<dbReference type="Gene3D" id="3.80.30.30">
    <property type="match status" value="1"/>
</dbReference>
<dbReference type="Gene3D" id="3.40.50.12110">
    <property type="match status" value="1"/>
</dbReference>
<keyword evidence="2" id="KW-1185">Reference proteome</keyword>
<dbReference type="PANTHER" id="PTHR37822">
    <property type="entry name" value="SPORE PHOTOPRODUCT LYASE-RELATED"/>
    <property type="match status" value="1"/>
</dbReference>
<dbReference type="SFLD" id="SFLDS00029">
    <property type="entry name" value="Radical_SAM"/>
    <property type="match status" value="1"/>
</dbReference>
<dbReference type="PANTHER" id="PTHR37822:SF2">
    <property type="entry name" value="SPORE PHOTOPRODUCT LYASE"/>
    <property type="match status" value="1"/>
</dbReference>
<dbReference type="GO" id="GO:0042601">
    <property type="term" value="C:endospore-forming forespore"/>
    <property type="evidence" value="ECO:0007669"/>
    <property type="project" value="TreeGrafter"/>
</dbReference>
<reference evidence="1 2" key="1">
    <citation type="submission" date="2020-02" db="EMBL/GenBank/DDBJ databases">
        <title>Genome assembly of a novel Clostridium senegalense strain.</title>
        <authorList>
            <person name="Gupta T.B."/>
            <person name="Jauregui R."/>
            <person name="Maclean P."/>
            <person name="Nawarathana A."/>
            <person name="Brightwell G."/>
        </authorList>
    </citation>
    <scope>NUCLEOTIDE SEQUENCE [LARGE SCALE GENOMIC DNA]</scope>
    <source>
        <strain evidence="1 2">AGRFS4</strain>
    </source>
</reference>
<dbReference type="NCBIfam" id="TIGR04070">
    <property type="entry name" value="photo_TT_lyase"/>
    <property type="match status" value="1"/>
</dbReference>
<sequence>MFNPKRVIFEEAALNYEKGQELLKLFKNQDVEIKYSKNGRITGIPGKTDKEMFLEGKSTLVVGVRKKLDFQSCKPSAHYQLPLVSGCMGMCEYCYLNTQMGKKPYIKIHVNTDEILEKAGKYIEERKPDITIFEGAATSDPIPVEAYTGALKDAIEYFGANDKSLFRFVTKFTEVDSLLNAKHNGRTTIRFSININEAIRKYEHKSEDFQGRIAAAKKVSDAGYPIGFIIAPVFLDEGYEEKYYDMLKYTKSIMDNNNIMFEVISHRFTKRAKENILKVFPKTTLPMEEELRKFKYGQFGYGKYIYTNEEMKNYKEFFTKSISELWSKENINYII</sequence>
<dbReference type="SUPFAM" id="SSF102114">
    <property type="entry name" value="Radical SAM enzymes"/>
    <property type="match status" value="1"/>
</dbReference>
<evidence type="ECO:0000313" key="2">
    <source>
        <dbReference type="Proteomes" id="UP000481872"/>
    </source>
</evidence>
<keyword evidence="1" id="KW-0456">Lyase</keyword>
<dbReference type="GO" id="GO:0051539">
    <property type="term" value="F:4 iron, 4 sulfur cluster binding"/>
    <property type="evidence" value="ECO:0007669"/>
    <property type="project" value="TreeGrafter"/>
</dbReference>
<dbReference type="AlphaFoldDB" id="A0A6M0H8L6"/>
<proteinExistence type="predicted"/>
<gene>
    <name evidence="1" type="primary">splB</name>
    <name evidence="1" type="ORF">G3M99_15345</name>
</gene>
<evidence type="ECO:0000313" key="1">
    <source>
        <dbReference type="EMBL" id="NEU06201.1"/>
    </source>
</evidence>
<protein>
    <submittedName>
        <fullName evidence="1">Spore photoproduct lyase</fullName>
        <ecNumber evidence="1">4.1.99.14</ecNumber>
    </submittedName>
</protein>
<dbReference type="EC" id="4.1.99.14" evidence="1"/>
<dbReference type="SFLD" id="SFLDG01079">
    <property type="entry name" value="spore_photoproduct_lyase_like"/>
    <property type="match status" value="1"/>
</dbReference>
<organism evidence="1 2">
    <name type="scientific">Clostridium senegalense</name>
    <dbReference type="NCBI Taxonomy" id="1465809"/>
    <lineage>
        <taxon>Bacteria</taxon>
        <taxon>Bacillati</taxon>
        <taxon>Bacillota</taxon>
        <taxon>Clostridia</taxon>
        <taxon>Eubacteriales</taxon>
        <taxon>Clostridiaceae</taxon>
        <taxon>Clostridium</taxon>
    </lineage>
</organism>
<dbReference type="EMBL" id="JAAGPU010000036">
    <property type="protein sequence ID" value="NEU06201.1"/>
    <property type="molecule type" value="Genomic_DNA"/>
</dbReference>
<comment type="caution">
    <text evidence="1">The sequence shown here is derived from an EMBL/GenBank/DDBJ whole genome shotgun (WGS) entry which is preliminary data.</text>
</comment>
<name>A0A6M0H8L6_9CLOT</name>
<accession>A0A6M0H8L6</accession>
<dbReference type="InterPro" id="IPR007197">
    <property type="entry name" value="rSAM"/>
</dbReference>
<dbReference type="GO" id="GO:0003913">
    <property type="term" value="F:DNA photolyase activity"/>
    <property type="evidence" value="ECO:0007669"/>
    <property type="project" value="InterPro"/>
</dbReference>
<dbReference type="RefSeq" id="WP_061996374.1">
    <property type="nucleotide sequence ID" value="NZ_JAAGPU010000036.1"/>
</dbReference>
<dbReference type="GO" id="GO:1904047">
    <property type="term" value="F:S-adenosyl-L-methionine binding"/>
    <property type="evidence" value="ECO:0007669"/>
    <property type="project" value="InterPro"/>
</dbReference>